<feature type="transmembrane region" description="Helical" evidence="2">
    <location>
        <begin position="276"/>
        <end position="293"/>
    </location>
</feature>
<keyword evidence="2" id="KW-0472">Membrane</keyword>
<protein>
    <submittedName>
        <fullName evidence="3">Uncharacterized protein</fullName>
    </submittedName>
</protein>
<feature type="transmembrane region" description="Helical" evidence="2">
    <location>
        <begin position="6"/>
        <end position="26"/>
    </location>
</feature>
<feature type="region of interest" description="Disordered" evidence="1">
    <location>
        <begin position="339"/>
        <end position="381"/>
    </location>
</feature>
<evidence type="ECO:0000313" key="4">
    <source>
        <dbReference type="Proteomes" id="UP000224634"/>
    </source>
</evidence>
<dbReference type="EMBL" id="PDNA01000017">
    <property type="protein sequence ID" value="PGH26384.1"/>
    <property type="molecule type" value="Genomic_DNA"/>
</dbReference>
<feature type="compositionally biased region" description="Low complexity" evidence="1">
    <location>
        <begin position="344"/>
        <end position="362"/>
    </location>
</feature>
<evidence type="ECO:0000256" key="2">
    <source>
        <dbReference type="SAM" id="Phobius"/>
    </source>
</evidence>
<name>A0A2B7YQV0_POLH7</name>
<dbReference type="STRING" id="1447883.A0A2B7YQV0"/>
<gene>
    <name evidence="3" type="ORF">AJ80_01882</name>
</gene>
<keyword evidence="2" id="KW-0812">Transmembrane</keyword>
<evidence type="ECO:0000256" key="1">
    <source>
        <dbReference type="SAM" id="MobiDB-lite"/>
    </source>
</evidence>
<dbReference type="OrthoDB" id="3795566at2759"/>
<sequence>MWLRLDFVAIVCLFLPSLSFGLPWFYTMFYEVRTQTVKGLTLSATTYPGKTYSWTRQVHPTADVEELSRTTYTRQDTIVKVILPASAAGTQTPTPHGYAVELEFTPPASCSATAVVTAVVRLNAPKEMGGALTPTATSTIQRTETVSFAKTTQTRTSEWVAELVNLTDVPEADLRSISRWHERTATLFPSCPSQTPSPGGIPRGCQRFEFRVSGSAVGGGYKCGGSYHYTWGLRPWGLALIILSGWFAAILALGIAESWRSFAALMNGREAKRGLPTTWCCLLPIVFAPLLFFSKSGFEARQDDTAELERKWKEMPPHTRLWLWLKWGFRYKYPPFLGSPPPKASSSSTSEPTQTQPEPVTPMAYPEPSQPRGPILAGWKE</sequence>
<evidence type="ECO:0000313" key="3">
    <source>
        <dbReference type="EMBL" id="PGH26384.1"/>
    </source>
</evidence>
<proteinExistence type="predicted"/>
<reference evidence="3 4" key="1">
    <citation type="submission" date="2017-10" db="EMBL/GenBank/DDBJ databases">
        <title>Comparative genomics in systemic dimorphic fungi from Ajellomycetaceae.</title>
        <authorList>
            <person name="Munoz J.F."/>
            <person name="Mcewen J.G."/>
            <person name="Clay O.K."/>
            <person name="Cuomo C.A."/>
        </authorList>
    </citation>
    <scope>NUCLEOTIDE SEQUENCE [LARGE SCALE GENOMIC DNA]</scope>
    <source>
        <strain evidence="3 4">UAMH7299</strain>
    </source>
</reference>
<comment type="caution">
    <text evidence="3">The sequence shown here is derived from an EMBL/GenBank/DDBJ whole genome shotgun (WGS) entry which is preliminary data.</text>
</comment>
<feature type="transmembrane region" description="Helical" evidence="2">
    <location>
        <begin position="236"/>
        <end position="256"/>
    </location>
</feature>
<dbReference type="AlphaFoldDB" id="A0A2B7YQV0"/>
<accession>A0A2B7YQV0</accession>
<dbReference type="Proteomes" id="UP000224634">
    <property type="component" value="Unassembled WGS sequence"/>
</dbReference>
<keyword evidence="4" id="KW-1185">Reference proteome</keyword>
<organism evidence="3 4">
    <name type="scientific">Polytolypa hystricis (strain UAMH7299)</name>
    <dbReference type="NCBI Taxonomy" id="1447883"/>
    <lineage>
        <taxon>Eukaryota</taxon>
        <taxon>Fungi</taxon>
        <taxon>Dikarya</taxon>
        <taxon>Ascomycota</taxon>
        <taxon>Pezizomycotina</taxon>
        <taxon>Eurotiomycetes</taxon>
        <taxon>Eurotiomycetidae</taxon>
        <taxon>Onygenales</taxon>
        <taxon>Onygenales incertae sedis</taxon>
        <taxon>Polytolypa</taxon>
    </lineage>
</organism>
<keyword evidence="2" id="KW-1133">Transmembrane helix</keyword>